<dbReference type="EMBL" id="VIWU01000001">
    <property type="protein sequence ID" value="TWF77226.1"/>
    <property type="molecule type" value="Genomic_DNA"/>
</dbReference>
<name>A0A561SQV6_9PSEU</name>
<dbReference type="Gene3D" id="3.40.50.850">
    <property type="entry name" value="Isochorismatase-like"/>
    <property type="match status" value="1"/>
</dbReference>
<dbReference type="PANTHER" id="PTHR43540">
    <property type="entry name" value="PEROXYUREIDOACRYLATE/UREIDOACRYLATE AMIDOHYDROLASE-RELATED"/>
    <property type="match status" value="1"/>
</dbReference>
<feature type="domain" description="Isochorismatase-like" evidence="2">
    <location>
        <begin position="39"/>
        <end position="210"/>
    </location>
</feature>
<evidence type="ECO:0000259" key="2">
    <source>
        <dbReference type="Pfam" id="PF00857"/>
    </source>
</evidence>
<dbReference type="InterPro" id="IPR036380">
    <property type="entry name" value="Isochorismatase-like_sf"/>
</dbReference>
<sequence length="221" mass="23845">MTGSEPRPHDWSIDEREYARHEARRGRRYAYEELDPVRTALVVVDMVPFFTAARGVVPNVNALAAALREAGGTVAWVLPEVGPPSDWATGFYGSAVATVYAAAGGTGSLPERLIPELDARAHDVWAEKSAASAFFPGRSTLPASLAERNVDTVLITGTVTSVCCESTARDAATLGYRVVFVADGTADGWDRVQNATLRTIYRSFGDVRPTSDVLELISRRS</sequence>
<dbReference type="AlphaFoldDB" id="A0A561SQV6"/>
<dbReference type="InterPro" id="IPR050272">
    <property type="entry name" value="Isochorismatase-like_hydrls"/>
</dbReference>
<keyword evidence="1" id="KW-0378">Hydrolase</keyword>
<dbReference type="GO" id="GO:0016787">
    <property type="term" value="F:hydrolase activity"/>
    <property type="evidence" value="ECO:0007669"/>
    <property type="project" value="UniProtKB-KW"/>
</dbReference>
<dbReference type="Proteomes" id="UP000321261">
    <property type="component" value="Unassembled WGS sequence"/>
</dbReference>
<proteinExistence type="predicted"/>
<dbReference type="SUPFAM" id="SSF52499">
    <property type="entry name" value="Isochorismatase-like hydrolases"/>
    <property type="match status" value="1"/>
</dbReference>
<reference evidence="3 4" key="1">
    <citation type="submission" date="2019-06" db="EMBL/GenBank/DDBJ databases">
        <title>Sequencing the genomes of 1000 actinobacteria strains.</title>
        <authorList>
            <person name="Klenk H.-P."/>
        </authorList>
    </citation>
    <scope>NUCLEOTIDE SEQUENCE [LARGE SCALE GENOMIC DNA]</scope>
    <source>
        <strain evidence="3 4">DSM 45671</strain>
    </source>
</reference>
<dbReference type="PANTHER" id="PTHR43540:SF6">
    <property type="entry name" value="ISOCHORISMATASE-LIKE DOMAIN-CONTAINING PROTEIN"/>
    <property type="match status" value="1"/>
</dbReference>
<comment type="caution">
    <text evidence="3">The sequence shown here is derived from an EMBL/GenBank/DDBJ whole genome shotgun (WGS) entry which is preliminary data.</text>
</comment>
<evidence type="ECO:0000313" key="3">
    <source>
        <dbReference type="EMBL" id="TWF77226.1"/>
    </source>
</evidence>
<keyword evidence="4" id="KW-1185">Reference proteome</keyword>
<accession>A0A561SQV6</accession>
<dbReference type="RefSeq" id="WP_147256443.1">
    <property type="nucleotide sequence ID" value="NZ_VIWU01000001.1"/>
</dbReference>
<gene>
    <name evidence="3" type="ORF">FHX44_113131</name>
</gene>
<organism evidence="3 4">
    <name type="scientific">Pseudonocardia hierapolitana</name>
    <dbReference type="NCBI Taxonomy" id="1128676"/>
    <lineage>
        <taxon>Bacteria</taxon>
        <taxon>Bacillati</taxon>
        <taxon>Actinomycetota</taxon>
        <taxon>Actinomycetes</taxon>
        <taxon>Pseudonocardiales</taxon>
        <taxon>Pseudonocardiaceae</taxon>
        <taxon>Pseudonocardia</taxon>
    </lineage>
</organism>
<dbReference type="OrthoDB" id="5794853at2"/>
<dbReference type="CDD" id="cd00431">
    <property type="entry name" value="cysteine_hydrolases"/>
    <property type="match status" value="1"/>
</dbReference>
<protein>
    <submittedName>
        <fullName evidence="3">Nicotinamidase-related amidase</fullName>
    </submittedName>
</protein>
<dbReference type="InterPro" id="IPR000868">
    <property type="entry name" value="Isochorismatase-like_dom"/>
</dbReference>
<evidence type="ECO:0000313" key="4">
    <source>
        <dbReference type="Proteomes" id="UP000321261"/>
    </source>
</evidence>
<evidence type="ECO:0000256" key="1">
    <source>
        <dbReference type="ARBA" id="ARBA00022801"/>
    </source>
</evidence>
<dbReference type="Pfam" id="PF00857">
    <property type="entry name" value="Isochorismatase"/>
    <property type="match status" value="1"/>
</dbReference>